<reference evidence="1" key="1">
    <citation type="submission" date="2024-02" db="EMBL/GenBank/DDBJ databases">
        <title>Metagenome Assembled Genome of Zalaria obscura JY119.</title>
        <authorList>
            <person name="Vighnesh L."/>
            <person name="Jagadeeshwari U."/>
            <person name="Venkata Ramana C."/>
            <person name="Sasikala C."/>
        </authorList>
    </citation>
    <scope>NUCLEOTIDE SEQUENCE</scope>
    <source>
        <strain evidence="1">JY119</strain>
    </source>
</reference>
<accession>A0ACC3SC40</accession>
<evidence type="ECO:0000313" key="2">
    <source>
        <dbReference type="Proteomes" id="UP001320706"/>
    </source>
</evidence>
<protein>
    <submittedName>
        <fullName evidence="1">Uncharacterized protein</fullName>
    </submittedName>
</protein>
<evidence type="ECO:0000313" key="1">
    <source>
        <dbReference type="EMBL" id="KAK8206656.1"/>
    </source>
</evidence>
<dbReference type="Proteomes" id="UP001320706">
    <property type="component" value="Unassembled WGS sequence"/>
</dbReference>
<name>A0ACC3SC40_9PEZI</name>
<proteinExistence type="predicted"/>
<keyword evidence="2" id="KW-1185">Reference proteome</keyword>
<gene>
    <name evidence="1" type="ORF">M8818_004490</name>
</gene>
<organism evidence="1 2">
    <name type="scientific">Zalaria obscura</name>
    <dbReference type="NCBI Taxonomy" id="2024903"/>
    <lineage>
        <taxon>Eukaryota</taxon>
        <taxon>Fungi</taxon>
        <taxon>Dikarya</taxon>
        <taxon>Ascomycota</taxon>
        <taxon>Pezizomycotina</taxon>
        <taxon>Dothideomycetes</taxon>
        <taxon>Dothideomycetidae</taxon>
        <taxon>Dothideales</taxon>
        <taxon>Zalariaceae</taxon>
        <taxon>Zalaria</taxon>
    </lineage>
</organism>
<comment type="caution">
    <text evidence="1">The sequence shown here is derived from an EMBL/GenBank/DDBJ whole genome shotgun (WGS) entry which is preliminary data.</text>
</comment>
<dbReference type="EMBL" id="JAMKPW020000022">
    <property type="protein sequence ID" value="KAK8206656.1"/>
    <property type="molecule type" value="Genomic_DNA"/>
</dbReference>
<sequence>MSKKQFRSQASSGRAAFGAGFGASSFGGFSTYSSPLSYVSEPPDLAAISDPNLAVAYKNLLKKDSTTKAKALEDIQEYVTPESQGIEEGVLEAWVKLYPRLSIDSARRVRQLAHTVHGQIASKCGKRIAKHMPKVAGPWLAGAQDSDRAAAKAAQDALKQVFPTPEKLASVGKAFQQPILEYCRDAMVNETVQTLSDERTVSKDDAEATYARVIATSLAVITNLLADLPEDEVTKQREVYESTASESQIWAFASFNDVSVRRAAHRFLGISLKKQKEVLGNHLDKISAAYIGKALHSDQTGSTLDFIQALVSLTASFPTVWTSDYSGKKSAAQRLRQCMKRGSQSGPPEFWTHTWTLFSRLPNDVLPKDYAEAKELLAAIHDGLSQREERFNAAPAWYLYFKVADLIQTGDVASRLSDEEHEQLTREMVLPVVQQYLRPSQDATHWTISGTKAAWNVSKSAFCSRVAPLLVSAWPEYARSFMEDLKTSLPEQAKDFDKSQTSIAATGERWALLQMEFLREEYNMPDAVKQAFVQTTRSLVQESLQLLRSRNGKPYGAAAVVDEMLNHCNELVLGDLETHNAISDFVADVLPELLFAPSQRQLISLLYHFKNDPRFAEIWNKAASALANAPDSPEKLAAFRLLLVSPRVKPAAEMALKNADIQAYVQRQFESSISTDSDWSFIASILKAEPKVVSDGTTDSILARLTESLMISETATAALDGLAEISRSSVSRVKSFTKKADGKQLLPNLLLLEQSNDDPEAHKAADLSKRLLAGTDEASSQEALFDVIHEALDNTSVQALPIQAVLDMADKLVGDNASASKTPGETVVPNLELWNNALQLFWSTAPRPSLSITNPLGGAVYLVQLTDRSTDATIDRDADGFSQALRFAMYSARVFNRFTLFEALPTESRSELFRLLQLTVLLASDNISIAGANDLWTIYTPEVEAEMLDFITEAQQLITHCLHQPSDGVVDSAYSFVSEAISNFTKGFGSRSSADFYGARMCHTMLTELVETHGHGPNDTQRWEDLLRDARKERAFFRLSASMAALRESLRNNGQFNRYCNELVADLTGVDISGKPEKALEDLVMLNATLQNHEDVTTVVAKQRIIFLVKHILPWLQEDSVSTATKAEVCKSLSVLMPAMSDMYGEHWTQILSCVATAVGEGCISDQGPEVDEYRLPLVHAALKLYGTLRRLKAGDDPNDDLIDAWRESEASMSKAMLDLLRQDQGVADDLHQPLKITNELLAREVGKLPTTQISEPGSLYPLLYAPSHSIQRTAFDLLHKFIPSIQEQVSFDAALENQTAQLPEELLSLILETPSLDALASAHFDRSMPLDLQGYLFSWLLIFDHFTNSSYKVKTDYIENLKEGSYLSGLLDFTFDFLGHSRGKPVDASKFDVQSYSPDTEESPERDVQWLLTHLYYLALTHLPSLTKSYYLDLTSRQTSLAVESWTSKYISPLIVQASLASVQEWASTTAKDDPDYENVTVKVAMRSKEVNVSYLVDEQTMAIVVRLPDTYPLTGARVEGVSRVAVDEKKWQSWLRSCQGVITFSNGNLIDGLSAWRKNVTGALKGQTECAICYSIISSDKQLPSKRCSTCKNLFHSSCLFKWFKTSNASTCPLCRNPFNYA</sequence>